<dbReference type="CDD" id="cd00392">
    <property type="entry name" value="Ribosomal_L13"/>
    <property type="match status" value="1"/>
</dbReference>
<dbReference type="Gene3D" id="3.90.1180.10">
    <property type="entry name" value="Ribosomal protein L13"/>
    <property type="match status" value="1"/>
</dbReference>
<proteinExistence type="inferred from homology"/>
<name>A0A2H0X755_UNCKA</name>
<comment type="subunit">
    <text evidence="4">Part of the 50S ribosomal subunit.</text>
</comment>
<comment type="similarity">
    <text evidence="1 4">Belongs to the universal ribosomal protein uL13 family.</text>
</comment>
<evidence type="ECO:0000313" key="5">
    <source>
        <dbReference type="EMBL" id="PIS20760.1"/>
    </source>
</evidence>
<dbReference type="SUPFAM" id="SSF52161">
    <property type="entry name" value="Ribosomal protein L13"/>
    <property type="match status" value="1"/>
</dbReference>
<dbReference type="PANTHER" id="PTHR11545:SF2">
    <property type="entry name" value="LARGE RIBOSOMAL SUBUNIT PROTEIN UL13M"/>
    <property type="match status" value="1"/>
</dbReference>
<dbReference type="EMBL" id="PEYW01000029">
    <property type="protein sequence ID" value="PIS20760.1"/>
    <property type="molecule type" value="Genomic_DNA"/>
</dbReference>
<dbReference type="Proteomes" id="UP000231414">
    <property type="component" value="Unassembled WGS sequence"/>
</dbReference>
<evidence type="ECO:0000256" key="1">
    <source>
        <dbReference type="ARBA" id="ARBA00006227"/>
    </source>
</evidence>
<reference evidence="6" key="1">
    <citation type="submission" date="2017-09" db="EMBL/GenBank/DDBJ databases">
        <title>Depth-based differentiation of microbial function through sediment-hosted aquifers and enrichment of novel symbionts in the deep terrestrial subsurface.</title>
        <authorList>
            <person name="Probst A.J."/>
            <person name="Ladd B."/>
            <person name="Jarett J.K."/>
            <person name="Geller-Mcgrath D.E."/>
            <person name="Sieber C.M.K."/>
            <person name="Emerson J.B."/>
            <person name="Anantharaman K."/>
            <person name="Thomas B.C."/>
            <person name="Malmstrom R."/>
            <person name="Stieglmeier M."/>
            <person name="Klingl A."/>
            <person name="Woyke T."/>
            <person name="Ryan C.M."/>
            <person name="Banfield J.F."/>
        </authorList>
    </citation>
    <scope>NUCLEOTIDE SEQUENCE [LARGE SCALE GENOMIC DNA]</scope>
</reference>
<dbReference type="Pfam" id="PF00572">
    <property type="entry name" value="Ribosomal_L13"/>
    <property type="match status" value="1"/>
</dbReference>
<dbReference type="PANTHER" id="PTHR11545">
    <property type="entry name" value="RIBOSOMAL PROTEIN L13"/>
    <property type="match status" value="1"/>
</dbReference>
<accession>A0A2H0X755</accession>
<keyword evidence="3 4" id="KW-0687">Ribonucleoprotein</keyword>
<dbReference type="GO" id="GO:0017148">
    <property type="term" value="P:negative regulation of translation"/>
    <property type="evidence" value="ECO:0007669"/>
    <property type="project" value="TreeGrafter"/>
</dbReference>
<dbReference type="GO" id="GO:0003735">
    <property type="term" value="F:structural constituent of ribosome"/>
    <property type="evidence" value="ECO:0007669"/>
    <property type="project" value="InterPro"/>
</dbReference>
<dbReference type="AlphaFoldDB" id="A0A2H0X755"/>
<dbReference type="NCBIfam" id="TIGR01066">
    <property type="entry name" value="rplM_bact"/>
    <property type="match status" value="1"/>
</dbReference>
<evidence type="ECO:0000256" key="3">
    <source>
        <dbReference type="ARBA" id="ARBA00023274"/>
    </source>
</evidence>
<organism evidence="5 6">
    <name type="scientific">candidate division WWE3 bacterium CG08_land_8_20_14_0_20_43_13</name>
    <dbReference type="NCBI Taxonomy" id="1975087"/>
    <lineage>
        <taxon>Bacteria</taxon>
        <taxon>Katanobacteria</taxon>
    </lineage>
</organism>
<evidence type="ECO:0000313" key="6">
    <source>
        <dbReference type="Proteomes" id="UP000231414"/>
    </source>
</evidence>
<comment type="function">
    <text evidence="4">This protein is one of the early assembly proteins of the 50S ribosomal subunit, although it is not seen to bind rRNA by itself. It is important during the early stages of 50S assembly.</text>
</comment>
<evidence type="ECO:0000256" key="4">
    <source>
        <dbReference type="HAMAP-Rule" id="MF_01366"/>
    </source>
</evidence>
<protein>
    <recommendedName>
        <fullName evidence="4">Large ribosomal subunit protein uL13</fullName>
    </recommendedName>
</protein>
<dbReference type="PIRSF" id="PIRSF002181">
    <property type="entry name" value="Ribosomal_L13"/>
    <property type="match status" value="1"/>
</dbReference>
<comment type="caution">
    <text evidence="5">The sequence shown here is derived from an EMBL/GenBank/DDBJ whole genome shotgun (WGS) entry which is preliminary data.</text>
</comment>
<dbReference type="InterPro" id="IPR005823">
    <property type="entry name" value="Ribosomal_uL13_bac-type"/>
</dbReference>
<dbReference type="HAMAP" id="MF_01366">
    <property type="entry name" value="Ribosomal_uL13"/>
    <property type="match status" value="1"/>
</dbReference>
<dbReference type="GO" id="GO:0003729">
    <property type="term" value="F:mRNA binding"/>
    <property type="evidence" value="ECO:0007669"/>
    <property type="project" value="TreeGrafter"/>
</dbReference>
<dbReference type="InterPro" id="IPR036899">
    <property type="entry name" value="Ribosomal_uL13_sf"/>
</dbReference>
<dbReference type="InterPro" id="IPR005822">
    <property type="entry name" value="Ribosomal_uL13"/>
</dbReference>
<sequence>MDKTLSVKLEQVKRAWHHIDVGGEVLGRQATTVASLLRGKGKPHYTPNIDCGDYVVVTNASQVQLTRGKETKKMYYRHSGYIGNLKQERFDKLQQRHPEEIIRLAVKGMLPKNKLADRQMTRLKIYRGEETPHKAQIGASERD</sequence>
<evidence type="ECO:0000256" key="2">
    <source>
        <dbReference type="ARBA" id="ARBA00022980"/>
    </source>
</evidence>
<dbReference type="GO" id="GO:1990904">
    <property type="term" value="C:ribonucleoprotein complex"/>
    <property type="evidence" value="ECO:0007669"/>
    <property type="project" value="UniProtKB-KW"/>
</dbReference>
<dbReference type="GO" id="GO:0005840">
    <property type="term" value="C:ribosome"/>
    <property type="evidence" value="ECO:0007669"/>
    <property type="project" value="UniProtKB-KW"/>
</dbReference>
<gene>
    <name evidence="4" type="primary">rplM</name>
    <name evidence="5" type="ORF">COT52_01930</name>
</gene>
<keyword evidence="2 4" id="KW-0689">Ribosomal protein</keyword>
<dbReference type="GO" id="GO:0006412">
    <property type="term" value="P:translation"/>
    <property type="evidence" value="ECO:0007669"/>
    <property type="project" value="UniProtKB-UniRule"/>
</dbReference>